<dbReference type="InterPro" id="IPR002110">
    <property type="entry name" value="Ankyrin_rpt"/>
</dbReference>
<feature type="transmembrane region" description="Helical" evidence="5">
    <location>
        <begin position="1010"/>
        <end position="1039"/>
    </location>
</feature>
<keyword evidence="5" id="KW-1133">Transmembrane helix</keyword>
<dbReference type="Proteomes" id="UP000678499">
    <property type="component" value="Unassembled WGS sequence"/>
</dbReference>
<evidence type="ECO:0000313" key="6">
    <source>
        <dbReference type="EMBL" id="CAD7279664.1"/>
    </source>
</evidence>
<keyword evidence="7" id="KW-1185">Reference proteome</keyword>
<feature type="transmembrane region" description="Helical" evidence="5">
    <location>
        <begin position="969"/>
        <end position="990"/>
    </location>
</feature>
<dbReference type="SUPFAM" id="SSF48403">
    <property type="entry name" value="Ankyrin repeat"/>
    <property type="match status" value="1"/>
</dbReference>
<feature type="compositionally biased region" description="Polar residues" evidence="4">
    <location>
        <begin position="10"/>
        <end position="21"/>
    </location>
</feature>
<dbReference type="AlphaFoldDB" id="A0A7R9BQH6"/>
<keyword evidence="2" id="KW-0040">ANK repeat</keyword>
<feature type="region of interest" description="Disordered" evidence="4">
    <location>
        <begin position="1"/>
        <end position="22"/>
    </location>
</feature>
<feature type="transmembrane region" description="Helical" evidence="5">
    <location>
        <begin position="834"/>
        <end position="855"/>
    </location>
</feature>
<dbReference type="Gene3D" id="1.25.40.20">
    <property type="entry name" value="Ankyrin repeat-containing domain"/>
    <property type="match status" value="1"/>
</dbReference>
<dbReference type="PANTHER" id="PTHR24198">
    <property type="entry name" value="ANKYRIN REPEAT AND PROTEIN KINASE DOMAIN-CONTAINING PROTEIN"/>
    <property type="match status" value="1"/>
</dbReference>
<reference evidence="6" key="1">
    <citation type="submission" date="2020-11" db="EMBL/GenBank/DDBJ databases">
        <authorList>
            <person name="Tran Van P."/>
        </authorList>
    </citation>
    <scope>NUCLEOTIDE SEQUENCE</scope>
</reference>
<gene>
    <name evidence="6" type="ORF">NMOB1V02_LOCUS7332</name>
</gene>
<keyword evidence="1" id="KW-0677">Repeat</keyword>
<name>A0A7R9BQH6_9CRUS</name>
<keyword evidence="5" id="KW-0472">Membrane</keyword>
<evidence type="ECO:0000313" key="7">
    <source>
        <dbReference type="Proteomes" id="UP000678499"/>
    </source>
</evidence>
<evidence type="ECO:0000256" key="4">
    <source>
        <dbReference type="SAM" id="MobiDB-lite"/>
    </source>
</evidence>
<evidence type="ECO:0000256" key="3">
    <source>
        <dbReference type="SAM" id="Coils"/>
    </source>
</evidence>
<evidence type="ECO:0000256" key="2">
    <source>
        <dbReference type="ARBA" id="ARBA00023043"/>
    </source>
</evidence>
<keyword evidence="5" id="KW-0812">Transmembrane</keyword>
<proteinExistence type="predicted"/>
<dbReference type="Pfam" id="PF12796">
    <property type="entry name" value="Ank_2"/>
    <property type="match status" value="1"/>
</dbReference>
<evidence type="ECO:0000256" key="1">
    <source>
        <dbReference type="ARBA" id="ARBA00022737"/>
    </source>
</evidence>
<keyword evidence="3" id="KW-0175">Coiled coil</keyword>
<dbReference type="EMBL" id="OA883771">
    <property type="protein sequence ID" value="CAD7279664.1"/>
    <property type="molecule type" value="Genomic_DNA"/>
</dbReference>
<feature type="coiled-coil region" evidence="3">
    <location>
        <begin position="1149"/>
        <end position="1176"/>
    </location>
</feature>
<dbReference type="PANTHER" id="PTHR24198:SF195">
    <property type="entry name" value="DEATH DOMAIN-CONTAINING PROTEIN"/>
    <property type="match status" value="1"/>
</dbReference>
<feature type="transmembrane region" description="Helical" evidence="5">
    <location>
        <begin position="861"/>
        <end position="881"/>
    </location>
</feature>
<dbReference type="EMBL" id="CAJPEX010001734">
    <property type="protein sequence ID" value="CAG0919816.1"/>
    <property type="molecule type" value="Genomic_DNA"/>
</dbReference>
<feature type="transmembrane region" description="Helical" evidence="5">
    <location>
        <begin position="927"/>
        <end position="948"/>
    </location>
</feature>
<organism evidence="6">
    <name type="scientific">Notodromas monacha</name>
    <dbReference type="NCBI Taxonomy" id="399045"/>
    <lineage>
        <taxon>Eukaryota</taxon>
        <taxon>Metazoa</taxon>
        <taxon>Ecdysozoa</taxon>
        <taxon>Arthropoda</taxon>
        <taxon>Crustacea</taxon>
        <taxon>Oligostraca</taxon>
        <taxon>Ostracoda</taxon>
        <taxon>Podocopa</taxon>
        <taxon>Podocopida</taxon>
        <taxon>Cypridocopina</taxon>
        <taxon>Cypridoidea</taxon>
        <taxon>Cyprididae</taxon>
        <taxon>Notodromas</taxon>
    </lineage>
</organism>
<protein>
    <submittedName>
        <fullName evidence="6">Uncharacterized protein</fullName>
    </submittedName>
</protein>
<sequence length="1176" mass="131194">MKKVKKSLGDETSLSRLSPSTPGKYDHEIFARAQAGDLPAVQSLFHSGNFDPGNADWIDRLVLCAAKYDWPDFLANDLAQAPGFRPTRLKSAFRRACAYGSLGVLTRLLDGDDEGFGPRVDWRDVGSDGKTGLHIACHHGRHLIVEEFLARWRCSDYEGFLEAEDVSKATALVLATTAGATECVTALLMAGAMVTTQAGKSVVDIAVLHNLPDLADLLKAFEASKKPQVTLAKLAFDESWDTLSSWCRFSEAERFSDLFQDGSAFYWALMRGNLSAASRIGFHHGETMRKQGVSWEAHIVDLLMSDALRAMEDGVNCGDVLAEVLEKLFVPVLEDTETQDLSRFTLEWTQLITAILNGGAQWASICSILGSATIALPQMCYGFLRVLPSCMPSVANTEIFKKDFITLVINCISFDRQRSECKRFGDVLALTDKLIQRGDSELSRQIFQFLLQSSFILRLGWYPECLPLIQKFANHAQHLWDLELILDTEGKTSLASFLAEFEAARNEKGKHLFDLLLETDNSFEAVSALMPLGCQPSSKTISCPDPRVQDLIKRARFFEDAGERLPSVAEMAKDQQAPVLLNLLRRTNSPLTAQDVGCIKFLGKTAHDWCIQNHHDNIVKEMHFFLVPIIRQALDENNVKTLSALLSELSSVAFTLNLGSSNIVQMVMRPEYKFPPVRKTVLGILEATHPAIFQDLLDSTTMTDILLLEDASVTQKFLNNSVKFAFDSCTVSLPVNKWEVGKKAREKYYCELGSGKVNHGFEVSQISILDSTFGDVNQLVHQKDDHLGHGLLQVLVEGLKKKRKFVMENLLLHPAVSSWCQVNWNTYKPLHNRFMMFSLLHFLLTCFFVCHFCSVGGLDHFPALCTLWGFILAASALRALWEVDTWVLLSSKLYFHQLESYFNIAWILLPPVCGVPFGKMIPGLEQVQMGFLVFAPFIGSVVLVGACGSRTSGKPVFMLLKTLDETRKLYTYLVPIVGLLISSVALHGALSTTVSTLAGSLLGTLDLDTHFVAAVGPIMLIVSIIFLKVIMLSIVIGIASRIVSTVDMEYESLRNEKRVYFMLQATSRRCASSNFYQRLLIGKPVQEKHICNSTFLLTSEPKDASENISTIYSFQKFVKKLKDDGPQSNNESSWQSKLEDLSSLHHMDSKKIQEDLKQLKSLISELSATMDQHKYK</sequence>
<accession>A0A7R9BQH6</accession>
<dbReference type="InterPro" id="IPR036770">
    <property type="entry name" value="Ankyrin_rpt-contain_sf"/>
</dbReference>
<evidence type="ECO:0000256" key="5">
    <source>
        <dbReference type="SAM" id="Phobius"/>
    </source>
</evidence>